<reference evidence="1 2" key="1">
    <citation type="submission" date="2022-05" db="EMBL/GenBank/DDBJ databases">
        <title>Diverse viruses of marine archaea discovered using metagenomics.</title>
        <authorList>
            <person name="Zhou Y."/>
        </authorList>
    </citation>
    <scope>NUCLEOTIDE SEQUENCE [LARGE SCALE GENOMIC DNA]</scope>
    <source>
        <strain evidence="1">YSH_922147</strain>
    </source>
</reference>
<name>A0A976UAT2_9CAUD</name>
<dbReference type="KEGG" id="vg:80545025"/>
<proteinExistence type="predicted"/>
<dbReference type="EMBL" id="ON649701">
    <property type="protein sequence ID" value="UVF62474.1"/>
    <property type="molecule type" value="Genomic_DNA"/>
</dbReference>
<organism evidence="1 2">
    <name type="scientific">Nitrososphaeria virus YSH_922147</name>
    <dbReference type="NCBI Taxonomy" id="3071323"/>
    <lineage>
        <taxon>Viruses</taxon>
        <taxon>Duplodnaviria</taxon>
        <taxon>Heunggongvirae</taxon>
        <taxon>Uroviricota</taxon>
        <taxon>Caudoviricetes</taxon>
        <taxon>Juravirales</taxon>
        <taxon>Yangangviridae</taxon>
        <taxon>Mathaucavirus</taxon>
        <taxon>Mathaucavirus yangshanense</taxon>
    </lineage>
</organism>
<keyword evidence="2" id="KW-1185">Reference proteome</keyword>
<protein>
    <submittedName>
        <fullName evidence="1">Uncharacterized protein</fullName>
    </submittedName>
</protein>
<dbReference type="Proteomes" id="UP001156973">
    <property type="component" value="Segment"/>
</dbReference>
<accession>A0A976UAT2</accession>
<sequence length="56" mass="6607">MEKKKETLYDRNETKLIERVCELRKIHPEIKVGEIFRPLIIGGVSDGVFEVEVEYE</sequence>
<evidence type="ECO:0000313" key="2">
    <source>
        <dbReference type="Proteomes" id="UP001156973"/>
    </source>
</evidence>
<evidence type="ECO:0000313" key="1">
    <source>
        <dbReference type="EMBL" id="UVF62474.1"/>
    </source>
</evidence>